<dbReference type="PROSITE" id="PS51257">
    <property type="entry name" value="PROKAR_LIPOPROTEIN"/>
    <property type="match status" value="1"/>
</dbReference>
<feature type="region of interest" description="Disordered" evidence="1">
    <location>
        <begin position="50"/>
        <end position="72"/>
    </location>
</feature>
<feature type="chain" id="PRO_5037104643" evidence="2">
    <location>
        <begin position="36"/>
        <end position="379"/>
    </location>
</feature>
<proteinExistence type="predicted"/>
<evidence type="ECO:0000313" key="3">
    <source>
        <dbReference type="EMBL" id="GGC60378.1"/>
    </source>
</evidence>
<keyword evidence="2" id="KW-0732">Signal</keyword>
<name>A0A916U5B1_9BURK</name>
<sequence length="379" mass="41854">MTLRFNLKKIAAYPFRLLNILSVAAACTGAFSALAATAVAEDAAAPIPNPPDISKSLPELPGEDVSAPGHTDLKGKSLSLNYDSMQQKWRASIDEYKSSNPMFMFDYGLRLTDQLAAGGRVTHQREYSEVLVNGVYAPRPSLRFTVSGGQLRPNSDYVSESANNGYNALLQNSYLLDVKKYWSKDSLVSDVGISTYVVEANGKSTGKTASAVSSGMDMGDTESMYLDTPALGKKASLVFNLGLHPTADSRVEWRRERGRLNYYVGDEIRDREYLMSSRFKYSHNIDNCTQLQGRYRSSDNYDRMNLGIERNNWNFSISRTRDDGVADTGFQIGYKIPLSGSLSSVSNCKQKPESAPSFSPILDTSTSRPDLFPRDALVK</sequence>
<protein>
    <submittedName>
        <fullName evidence="3">Uncharacterized protein</fullName>
    </submittedName>
</protein>
<accession>A0A916U5B1</accession>
<feature type="region of interest" description="Disordered" evidence="1">
    <location>
        <begin position="345"/>
        <end position="379"/>
    </location>
</feature>
<dbReference type="EMBL" id="BMED01000001">
    <property type="protein sequence ID" value="GGC60378.1"/>
    <property type="molecule type" value="Genomic_DNA"/>
</dbReference>
<dbReference type="RefSeq" id="WP_188564318.1">
    <property type="nucleotide sequence ID" value="NZ_BMED01000001.1"/>
</dbReference>
<reference evidence="3" key="1">
    <citation type="journal article" date="2014" name="Int. J. Syst. Evol. Microbiol.">
        <title>Complete genome sequence of Corynebacterium casei LMG S-19264T (=DSM 44701T), isolated from a smear-ripened cheese.</title>
        <authorList>
            <consortium name="US DOE Joint Genome Institute (JGI-PGF)"/>
            <person name="Walter F."/>
            <person name="Albersmeier A."/>
            <person name="Kalinowski J."/>
            <person name="Ruckert C."/>
        </authorList>
    </citation>
    <scope>NUCLEOTIDE SEQUENCE</scope>
    <source>
        <strain evidence="3">CGMCC 1.10998</strain>
    </source>
</reference>
<gene>
    <name evidence="3" type="ORF">GCM10011396_04050</name>
</gene>
<evidence type="ECO:0000313" key="4">
    <source>
        <dbReference type="Proteomes" id="UP000637423"/>
    </source>
</evidence>
<evidence type="ECO:0000256" key="2">
    <source>
        <dbReference type="SAM" id="SignalP"/>
    </source>
</evidence>
<feature type="signal peptide" evidence="2">
    <location>
        <begin position="1"/>
        <end position="35"/>
    </location>
</feature>
<reference evidence="3" key="2">
    <citation type="submission" date="2020-09" db="EMBL/GenBank/DDBJ databases">
        <authorList>
            <person name="Sun Q."/>
            <person name="Zhou Y."/>
        </authorList>
    </citation>
    <scope>NUCLEOTIDE SEQUENCE</scope>
    <source>
        <strain evidence="3">CGMCC 1.10998</strain>
    </source>
</reference>
<dbReference type="Proteomes" id="UP000637423">
    <property type="component" value="Unassembled WGS sequence"/>
</dbReference>
<comment type="caution">
    <text evidence="3">The sequence shown here is derived from an EMBL/GenBank/DDBJ whole genome shotgun (WGS) entry which is preliminary data.</text>
</comment>
<evidence type="ECO:0000256" key="1">
    <source>
        <dbReference type="SAM" id="MobiDB-lite"/>
    </source>
</evidence>
<dbReference type="AlphaFoldDB" id="A0A916U5B1"/>
<organism evidence="3 4">
    <name type="scientific">Undibacterium terreum</name>
    <dbReference type="NCBI Taxonomy" id="1224302"/>
    <lineage>
        <taxon>Bacteria</taxon>
        <taxon>Pseudomonadati</taxon>
        <taxon>Pseudomonadota</taxon>
        <taxon>Betaproteobacteria</taxon>
        <taxon>Burkholderiales</taxon>
        <taxon>Oxalobacteraceae</taxon>
        <taxon>Undibacterium</taxon>
    </lineage>
</organism>
<keyword evidence="4" id="KW-1185">Reference proteome</keyword>